<protein>
    <submittedName>
        <fullName evidence="5">MFS transporter</fullName>
    </submittedName>
</protein>
<feature type="transmembrane region" description="Helical" evidence="3">
    <location>
        <begin position="54"/>
        <end position="73"/>
    </location>
</feature>
<feature type="transmembrane region" description="Helical" evidence="3">
    <location>
        <begin position="207"/>
        <end position="225"/>
    </location>
</feature>
<feature type="transmembrane region" description="Helical" evidence="3">
    <location>
        <begin position="461"/>
        <end position="483"/>
    </location>
</feature>
<keyword evidence="6" id="KW-1185">Reference proteome</keyword>
<evidence type="ECO:0000256" key="2">
    <source>
        <dbReference type="SAM" id="MobiDB-lite"/>
    </source>
</evidence>
<feature type="transmembrane region" description="Helical" evidence="3">
    <location>
        <begin position="108"/>
        <end position="141"/>
    </location>
</feature>
<evidence type="ECO:0000259" key="4">
    <source>
        <dbReference type="PROSITE" id="PS50850"/>
    </source>
</evidence>
<name>A0ABR1FFR2_9ASCO</name>
<keyword evidence="3" id="KW-1133">Transmembrane helix</keyword>
<dbReference type="SUPFAM" id="SSF103473">
    <property type="entry name" value="MFS general substrate transporter"/>
    <property type="match status" value="1"/>
</dbReference>
<dbReference type="RefSeq" id="XP_064771156.1">
    <property type="nucleotide sequence ID" value="XM_064911758.1"/>
</dbReference>
<dbReference type="PANTHER" id="PTHR23520:SF5">
    <property type="entry name" value="TRANSPORTER, PUTATIVE (AFU_ORTHOLOGUE AFUA_3G04000)-RELATED"/>
    <property type="match status" value="1"/>
</dbReference>
<organism evidence="5 6">
    <name type="scientific">Myxozyma melibiosi</name>
    <dbReference type="NCBI Taxonomy" id="54550"/>
    <lineage>
        <taxon>Eukaryota</taxon>
        <taxon>Fungi</taxon>
        <taxon>Dikarya</taxon>
        <taxon>Ascomycota</taxon>
        <taxon>Saccharomycotina</taxon>
        <taxon>Lipomycetes</taxon>
        <taxon>Lipomycetales</taxon>
        <taxon>Lipomycetaceae</taxon>
        <taxon>Myxozyma</taxon>
    </lineage>
</organism>
<keyword evidence="3" id="KW-0472">Membrane</keyword>
<dbReference type="Proteomes" id="UP001498771">
    <property type="component" value="Unassembled WGS sequence"/>
</dbReference>
<keyword evidence="3" id="KW-0812">Transmembrane</keyword>
<dbReference type="InterPro" id="IPR036259">
    <property type="entry name" value="MFS_trans_sf"/>
</dbReference>
<feature type="transmembrane region" description="Helical" evidence="3">
    <location>
        <begin position="307"/>
        <end position="324"/>
    </location>
</feature>
<dbReference type="Gene3D" id="1.20.1250.20">
    <property type="entry name" value="MFS general substrate transporter like domains"/>
    <property type="match status" value="1"/>
</dbReference>
<comment type="subcellular location">
    <subcellularLocation>
        <location evidence="1">Membrane</location>
        <topology evidence="1">Multi-pass membrane protein</topology>
    </subcellularLocation>
</comment>
<feature type="transmembrane region" description="Helical" evidence="3">
    <location>
        <begin position="344"/>
        <end position="363"/>
    </location>
</feature>
<dbReference type="PROSITE" id="PS50850">
    <property type="entry name" value="MFS"/>
    <property type="match status" value="1"/>
</dbReference>
<gene>
    <name evidence="5" type="ORF">BZA70DRAFT_272970</name>
</gene>
<feature type="transmembrane region" description="Helical" evidence="3">
    <location>
        <begin position="79"/>
        <end position="99"/>
    </location>
</feature>
<evidence type="ECO:0000256" key="1">
    <source>
        <dbReference type="ARBA" id="ARBA00004141"/>
    </source>
</evidence>
<accession>A0ABR1FFR2</accession>
<dbReference type="GeneID" id="90037270"/>
<comment type="caution">
    <text evidence="5">The sequence shown here is derived from an EMBL/GenBank/DDBJ whole genome shotgun (WGS) entry which is preliminary data.</text>
</comment>
<dbReference type="InterPro" id="IPR020846">
    <property type="entry name" value="MFS_dom"/>
</dbReference>
<reference evidence="5 6" key="1">
    <citation type="submission" date="2024-03" db="EMBL/GenBank/DDBJ databases">
        <title>Genome-scale model development and genomic sequencing of the oleaginous clade Lipomyces.</title>
        <authorList>
            <consortium name="Lawrence Berkeley National Laboratory"/>
            <person name="Czajka J.J."/>
            <person name="Han Y."/>
            <person name="Kim J."/>
            <person name="Mondo S.J."/>
            <person name="Hofstad B.A."/>
            <person name="Robles A."/>
            <person name="Haridas S."/>
            <person name="Riley R."/>
            <person name="LaButti K."/>
            <person name="Pangilinan J."/>
            <person name="Andreopoulos W."/>
            <person name="Lipzen A."/>
            <person name="Yan J."/>
            <person name="Wang M."/>
            <person name="Ng V."/>
            <person name="Grigoriev I.V."/>
            <person name="Spatafora J.W."/>
            <person name="Magnuson J.K."/>
            <person name="Baker S.E."/>
            <person name="Pomraning K.R."/>
        </authorList>
    </citation>
    <scope>NUCLEOTIDE SEQUENCE [LARGE SCALE GENOMIC DNA]</scope>
    <source>
        <strain evidence="5 6">Phaff 52-87</strain>
    </source>
</reference>
<evidence type="ECO:0000256" key="3">
    <source>
        <dbReference type="SAM" id="Phobius"/>
    </source>
</evidence>
<evidence type="ECO:0000313" key="5">
    <source>
        <dbReference type="EMBL" id="KAK7208123.1"/>
    </source>
</evidence>
<dbReference type="InterPro" id="IPR011701">
    <property type="entry name" value="MFS"/>
</dbReference>
<sequence>MANEDAHTLLDASAQNPPPQSSKLRMLMCEVGLQALLESSTDVRILCFQRLVRMIAYGQATLILTLYFSALGFSDERIGLFMSATLIGDVLISFFLTLFADALGRRRVLILGCAMMFTSGLIFAIFDNFWILLIAAIVGVISPNGNEVGPFRAVEESTLAHLVSAESRTDIFSWYALLGRIGSGLGTISCGTLVQVLQDRAGWSNVYAYRFIYVSYSSIALIKLYSSFKISDKCELPAFLERRKKRAEALDESLDENAIMLENMQSSEDELRDGAVQEEDGRLMRITRKSGLRSSIPSFSARSKKTLSILMPLFFLDSFGQGLVNNSWLTYYFNDKFGVKEASLGGIFLTGHIVATFGALIAASTAKRLGVVQTMIITHIPSSIILGLIPASSNLFLAIFLFAVRAGTNMMDTAPRQVFVSSIVLAEERTSVMGIMNVVRTLSTAFGPAITGAFAGQGRMWISFEIAMAMKLLYDVGILSYFLKEKLDRS</sequence>
<dbReference type="PANTHER" id="PTHR23520">
    <property type="entry name" value="TRANSPORTER, PUTATIVE (AFU_ORTHOLOGUE AFUA_3G04000)-RELATED"/>
    <property type="match status" value="1"/>
</dbReference>
<dbReference type="Pfam" id="PF07690">
    <property type="entry name" value="MFS_1"/>
    <property type="match status" value="2"/>
</dbReference>
<feature type="transmembrane region" description="Helical" evidence="3">
    <location>
        <begin position="384"/>
        <end position="404"/>
    </location>
</feature>
<feature type="domain" description="Major facilitator superfamily (MFS) profile" evidence="4">
    <location>
        <begin position="28"/>
        <end position="489"/>
    </location>
</feature>
<dbReference type="EMBL" id="JBBJBU010000001">
    <property type="protein sequence ID" value="KAK7208123.1"/>
    <property type="molecule type" value="Genomic_DNA"/>
</dbReference>
<proteinExistence type="predicted"/>
<feature type="region of interest" description="Disordered" evidence="2">
    <location>
        <begin position="1"/>
        <end position="21"/>
    </location>
</feature>
<evidence type="ECO:0000313" key="6">
    <source>
        <dbReference type="Proteomes" id="UP001498771"/>
    </source>
</evidence>